<organism evidence="1 2">
    <name type="scientific">Ilumatobacter coccineus (strain NBRC 103263 / KCTC 29153 / YM16-304)</name>
    <dbReference type="NCBI Taxonomy" id="1313172"/>
    <lineage>
        <taxon>Bacteria</taxon>
        <taxon>Bacillati</taxon>
        <taxon>Actinomycetota</taxon>
        <taxon>Acidimicrobiia</taxon>
        <taxon>Acidimicrobiales</taxon>
        <taxon>Ilumatobacteraceae</taxon>
        <taxon>Ilumatobacter</taxon>
    </lineage>
</organism>
<dbReference type="SUPFAM" id="SSF55961">
    <property type="entry name" value="Bet v1-like"/>
    <property type="match status" value="1"/>
</dbReference>
<protein>
    <recommendedName>
        <fullName evidence="3">Dimethyladenosine transferase</fullName>
    </recommendedName>
</protein>
<dbReference type="AlphaFoldDB" id="A0A6C7EDX4"/>
<gene>
    <name evidence="1" type="ORF">YM304_29710</name>
</gene>
<sequence length="76" mass="8774">MSAPTRRPIGSRIAWRHMGGHIWRYTLEPVDGGTKVTEEFDWRPSRAPFLLKLMKTPKQNAASIEKTLKRLRDVVS</sequence>
<evidence type="ECO:0000313" key="1">
    <source>
        <dbReference type="EMBL" id="BAN03285.1"/>
    </source>
</evidence>
<keyword evidence="2" id="KW-1185">Reference proteome</keyword>
<accession>A0A6C7EDX4</accession>
<dbReference type="KEGG" id="aym:YM304_29710"/>
<proteinExistence type="predicted"/>
<dbReference type="InterPro" id="IPR023393">
    <property type="entry name" value="START-like_dom_sf"/>
</dbReference>
<name>A0A6C7EDX4_ILUCY</name>
<evidence type="ECO:0000313" key="2">
    <source>
        <dbReference type="Proteomes" id="UP000011863"/>
    </source>
</evidence>
<dbReference type="Gene3D" id="3.30.530.20">
    <property type="match status" value="1"/>
</dbReference>
<dbReference type="EMBL" id="AP012057">
    <property type="protein sequence ID" value="BAN03285.1"/>
    <property type="molecule type" value="Genomic_DNA"/>
</dbReference>
<reference evidence="1 2" key="1">
    <citation type="journal article" date="2013" name="Int. J. Syst. Evol. Microbiol.">
        <title>Ilumatobacter nonamiense sp. nov. and Ilumatobacter coccineum sp. nov., isolated from seashore sand.</title>
        <authorList>
            <person name="Matsumoto A."/>
            <person name="Kasai H."/>
            <person name="Matsuo Y."/>
            <person name="Shizuri Y."/>
            <person name="Ichikawa N."/>
            <person name="Fujita N."/>
            <person name="Omura S."/>
            <person name="Takahashi Y."/>
        </authorList>
    </citation>
    <scope>NUCLEOTIDE SEQUENCE [LARGE SCALE GENOMIC DNA]</scope>
    <source>
        <strain evidence="2">NBRC 103263 / KCTC 29153 / YM16-304</strain>
    </source>
</reference>
<dbReference type="Proteomes" id="UP000011863">
    <property type="component" value="Chromosome"/>
</dbReference>
<evidence type="ECO:0008006" key="3">
    <source>
        <dbReference type="Google" id="ProtNLM"/>
    </source>
</evidence>